<feature type="compositionally biased region" description="Low complexity" evidence="3">
    <location>
        <begin position="192"/>
        <end position="203"/>
    </location>
</feature>
<dbReference type="AlphaFoldDB" id="A0A7K7VND2"/>
<protein>
    <submittedName>
        <fullName evidence="5">BAG4 regulator</fullName>
    </submittedName>
</protein>
<dbReference type="SUPFAM" id="SSF63491">
    <property type="entry name" value="BAG domain"/>
    <property type="match status" value="1"/>
</dbReference>
<dbReference type="GO" id="GO:0051087">
    <property type="term" value="F:protein-folding chaperone binding"/>
    <property type="evidence" value="ECO:0007669"/>
    <property type="project" value="InterPro"/>
</dbReference>
<comment type="caution">
    <text evidence="5">The sequence shown here is derived from an EMBL/GenBank/DDBJ whole genome shotgun (WGS) entry which is preliminary data.</text>
</comment>
<feature type="compositionally biased region" description="Low complexity" evidence="3">
    <location>
        <begin position="60"/>
        <end position="81"/>
    </location>
</feature>
<evidence type="ECO:0000313" key="5">
    <source>
        <dbReference type="EMBL" id="NXA42171.1"/>
    </source>
</evidence>
<dbReference type="InterPro" id="IPR036533">
    <property type="entry name" value="BAG_dom_sf"/>
</dbReference>
<evidence type="ECO:0000259" key="4">
    <source>
        <dbReference type="PROSITE" id="PS51035"/>
    </source>
</evidence>
<dbReference type="OrthoDB" id="8614100at2759"/>
<sequence length="284" mass="30301">PPYGAEPPAPYRPPSPAAAAWGCGHAEAPAEGPSAGRQRGAGCSPPQTPGMAVPQYPYGEAAAGASPQAQPQEEPWAPCAPYGMQPRYPAHGNPFVSQSHPSWSGSAGIPSCPLLRDSKDCAREEAEQSVASPPSRYADAARQHAGTTGEQRPPPLGANASPSLPRVQYSAQPHMYGARRPRNGHRDGAGGAAEAPAPNSAAVPPEIRRILRVMEEAEKLEREVDEFVGKKTEKPYRLLEEMLTKLLLELDSIETAGQDGLRQARKEAVHRIQAILEKLERKGL</sequence>
<dbReference type="PANTHER" id="PTHR12329:SF10">
    <property type="entry name" value="BAG FAMILY MOLECULAR CHAPERONE REGULATOR 4"/>
    <property type="match status" value="1"/>
</dbReference>
<dbReference type="PROSITE" id="PS51035">
    <property type="entry name" value="BAG"/>
    <property type="match status" value="1"/>
</dbReference>
<dbReference type="Gene3D" id="1.20.58.120">
    <property type="entry name" value="BAG domain"/>
    <property type="match status" value="1"/>
</dbReference>
<feature type="compositionally biased region" description="Low complexity" evidence="3">
    <location>
        <begin position="17"/>
        <end position="30"/>
    </location>
</feature>
<feature type="domain" description="BAG" evidence="4">
    <location>
        <begin position="206"/>
        <end position="283"/>
    </location>
</feature>
<dbReference type="GO" id="GO:0016020">
    <property type="term" value="C:membrane"/>
    <property type="evidence" value="ECO:0007669"/>
    <property type="project" value="TreeGrafter"/>
</dbReference>
<dbReference type="GO" id="GO:0000774">
    <property type="term" value="F:adenyl-nucleotide exchange factor activity"/>
    <property type="evidence" value="ECO:0007669"/>
    <property type="project" value="TreeGrafter"/>
</dbReference>
<gene>
    <name evidence="5" type="primary">Bag4</name>
    <name evidence="5" type="ORF">EUDELE_R10980</name>
</gene>
<proteinExistence type="predicted"/>
<feature type="non-terminal residue" evidence="5">
    <location>
        <position position="1"/>
    </location>
</feature>
<feature type="compositionally biased region" description="Pro residues" evidence="3">
    <location>
        <begin position="1"/>
        <end position="16"/>
    </location>
</feature>
<evidence type="ECO:0000313" key="6">
    <source>
        <dbReference type="Proteomes" id="UP000533954"/>
    </source>
</evidence>
<organism evidence="5 6">
    <name type="scientific">Eudromia elegans</name>
    <name type="common">Elegant crested-tinamou</name>
    <dbReference type="NCBI Taxonomy" id="8805"/>
    <lineage>
        <taxon>Eukaryota</taxon>
        <taxon>Metazoa</taxon>
        <taxon>Chordata</taxon>
        <taxon>Craniata</taxon>
        <taxon>Vertebrata</taxon>
        <taxon>Euteleostomi</taxon>
        <taxon>Archelosauria</taxon>
        <taxon>Archosauria</taxon>
        <taxon>Dinosauria</taxon>
        <taxon>Saurischia</taxon>
        <taxon>Theropoda</taxon>
        <taxon>Coelurosauria</taxon>
        <taxon>Aves</taxon>
        <taxon>Palaeognathae</taxon>
        <taxon>Tinamiformes</taxon>
        <taxon>Tinamidae</taxon>
        <taxon>Eudromia</taxon>
    </lineage>
</organism>
<dbReference type="Proteomes" id="UP000533954">
    <property type="component" value="Unassembled WGS sequence"/>
</dbReference>
<dbReference type="GO" id="GO:0005634">
    <property type="term" value="C:nucleus"/>
    <property type="evidence" value="ECO:0007669"/>
    <property type="project" value="TreeGrafter"/>
</dbReference>
<dbReference type="SMART" id="SM00264">
    <property type="entry name" value="BAG"/>
    <property type="match status" value="1"/>
</dbReference>
<dbReference type="InterPro" id="IPR003103">
    <property type="entry name" value="BAG_domain"/>
</dbReference>
<dbReference type="Pfam" id="PF02179">
    <property type="entry name" value="BAG"/>
    <property type="match status" value="1"/>
</dbReference>
<feature type="non-terminal residue" evidence="5">
    <location>
        <position position="284"/>
    </location>
</feature>
<feature type="compositionally biased region" description="Polar residues" evidence="3">
    <location>
        <begin position="95"/>
        <end position="105"/>
    </location>
</feature>
<evidence type="ECO:0000256" key="3">
    <source>
        <dbReference type="SAM" id="MobiDB-lite"/>
    </source>
</evidence>
<keyword evidence="1" id="KW-0143">Chaperone</keyword>
<dbReference type="GO" id="GO:0050821">
    <property type="term" value="P:protein stabilization"/>
    <property type="evidence" value="ECO:0007669"/>
    <property type="project" value="TreeGrafter"/>
</dbReference>
<dbReference type="GO" id="GO:0005829">
    <property type="term" value="C:cytosol"/>
    <property type="evidence" value="ECO:0007669"/>
    <property type="project" value="TreeGrafter"/>
</dbReference>
<dbReference type="PANTHER" id="PTHR12329">
    <property type="entry name" value="BCL2-ASSOCIATED ATHANOGENE"/>
    <property type="match status" value="1"/>
</dbReference>
<keyword evidence="6" id="KW-1185">Reference proteome</keyword>
<reference evidence="5 6" key="1">
    <citation type="submission" date="2019-09" db="EMBL/GenBank/DDBJ databases">
        <title>Bird 10,000 Genomes (B10K) Project - Family phase.</title>
        <authorList>
            <person name="Zhang G."/>
        </authorList>
    </citation>
    <scope>NUCLEOTIDE SEQUENCE [LARGE SCALE GENOMIC DNA]</scope>
    <source>
        <strain evidence="5">B10K-LSUMZ-16893</strain>
    </source>
</reference>
<feature type="coiled-coil region" evidence="2">
    <location>
        <begin position="210"/>
        <end position="282"/>
    </location>
</feature>
<accession>A0A7K7VND2</accession>
<keyword evidence="2" id="KW-0175">Coiled coil</keyword>
<evidence type="ECO:0000256" key="2">
    <source>
        <dbReference type="SAM" id="Coils"/>
    </source>
</evidence>
<dbReference type="EMBL" id="VZSX01000199">
    <property type="protein sequence ID" value="NXA42171.1"/>
    <property type="molecule type" value="Genomic_DNA"/>
</dbReference>
<feature type="region of interest" description="Disordered" evidence="3">
    <location>
        <begin position="1"/>
        <end position="203"/>
    </location>
</feature>
<feature type="compositionally biased region" description="Basic and acidic residues" evidence="3">
    <location>
        <begin position="116"/>
        <end position="126"/>
    </location>
</feature>
<evidence type="ECO:0000256" key="1">
    <source>
        <dbReference type="ARBA" id="ARBA00023186"/>
    </source>
</evidence>
<dbReference type="InterPro" id="IPR039773">
    <property type="entry name" value="BAG_chaperone_regulator"/>
</dbReference>
<name>A0A7K7VND2_EUDEL</name>